<dbReference type="AlphaFoldDB" id="A0A844G381"/>
<proteinExistence type="inferred from homology"/>
<evidence type="ECO:0000256" key="5">
    <source>
        <dbReference type="PIRNR" id="PIRNR000099"/>
    </source>
</evidence>
<evidence type="ECO:0000256" key="1">
    <source>
        <dbReference type="ARBA" id="ARBA00010178"/>
    </source>
</evidence>
<evidence type="ECO:0000256" key="4">
    <source>
        <dbReference type="ARBA" id="ARBA00023002"/>
    </source>
</evidence>
<dbReference type="PIRSF" id="PIRSF000099">
    <property type="entry name" value="Histidinol_dh"/>
    <property type="match status" value="1"/>
</dbReference>
<evidence type="ECO:0000256" key="8">
    <source>
        <dbReference type="PIRSR" id="PIRSR000099-4"/>
    </source>
</evidence>
<feature type="binding site" evidence="7">
    <location>
        <position position="236"/>
    </location>
    <ligand>
        <name>substrate</name>
    </ligand>
</feature>
<dbReference type="NCBIfam" id="TIGR00069">
    <property type="entry name" value="hisD"/>
    <property type="match status" value="1"/>
</dbReference>
<dbReference type="EMBL" id="VUNS01000016">
    <property type="protein sequence ID" value="MST98157.1"/>
    <property type="molecule type" value="Genomic_DNA"/>
</dbReference>
<dbReference type="GO" id="GO:0000105">
    <property type="term" value="P:L-histidine biosynthetic process"/>
    <property type="evidence" value="ECO:0007669"/>
    <property type="project" value="InterPro"/>
</dbReference>
<dbReference type="SUPFAM" id="SSF53720">
    <property type="entry name" value="ALDH-like"/>
    <property type="match status" value="1"/>
</dbReference>
<reference evidence="10 11" key="1">
    <citation type="submission" date="2019-08" db="EMBL/GenBank/DDBJ databases">
        <title>In-depth cultivation of the pig gut microbiome towards novel bacterial diversity and tailored functional studies.</title>
        <authorList>
            <person name="Wylensek D."/>
            <person name="Hitch T.C.A."/>
            <person name="Clavel T."/>
        </authorList>
    </citation>
    <scope>NUCLEOTIDE SEQUENCE [LARGE SCALE GENOMIC DNA]</scope>
    <source>
        <strain evidence="10 11">BBE-744-WT-12</strain>
    </source>
</reference>
<feature type="binding site" evidence="7">
    <location>
        <position position="328"/>
    </location>
    <ligand>
        <name>substrate</name>
    </ligand>
</feature>
<gene>
    <name evidence="10" type="primary">hisD</name>
    <name evidence="10" type="ORF">FYJ85_14025</name>
</gene>
<dbReference type="PRINTS" id="PR00083">
    <property type="entry name" value="HOLDHDRGNASE"/>
</dbReference>
<dbReference type="FunFam" id="3.40.50.1980:FF:000001">
    <property type="entry name" value="Histidinol dehydrogenase"/>
    <property type="match status" value="1"/>
</dbReference>
<evidence type="ECO:0000313" key="11">
    <source>
        <dbReference type="Proteomes" id="UP000435649"/>
    </source>
</evidence>
<sequence>MKKLYYDSPGFENELRALADRPGYPPEIEPQVAAIIDDVRREGNAALVKYAAKFDRVELDPARFRVTDEEIDAAAALLSEREKKAIDTALSQVRDFALATVPRAWSASPRAGVMLGEKFTPMDRVGVYIPGGTAPLVSTVLHTAGIAGAAGVREIVAATPANREGKVHPAVLYAMRKAGVTEIYRLGGVYGVAALALGTESIRKVEKLVGPGNAYVTAAKKLLYGKVAIDMVAGPSEILVIADAEANPEFIAADLLSQAEHGSGLEQAVLVTTDRAMIDRVEAAFQRQKATLPKLATVERVEARGIFLIHVADLEQAARVASAYAPEHLEIQTANPEAVAAKITAAGAIFLGAWTPEAIGDFCAGPSHVLPTASSAHYFNGLETVSFFRRTSLVKYDEAALRREAGIVECFGEMESLAAHGRAGTIRVK</sequence>
<evidence type="ECO:0000256" key="6">
    <source>
        <dbReference type="PIRSR" id="PIRSR000099-1"/>
    </source>
</evidence>
<dbReference type="GO" id="GO:0004399">
    <property type="term" value="F:histidinol dehydrogenase activity"/>
    <property type="evidence" value="ECO:0007669"/>
    <property type="project" value="UniProtKB-EC"/>
</dbReference>
<feature type="binding site" evidence="7">
    <location>
        <position position="415"/>
    </location>
    <ligand>
        <name>substrate</name>
    </ligand>
</feature>
<evidence type="ECO:0000256" key="2">
    <source>
        <dbReference type="ARBA" id="ARBA00022723"/>
    </source>
</evidence>
<feature type="binding site" evidence="8">
    <location>
        <position position="261"/>
    </location>
    <ligand>
        <name>Zn(2+)</name>
        <dbReference type="ChEBI" id="CHEBI:29105"/>
    </ligand>
</feature>
<feature type="binding site" evidence="8">
    <location>
        <position position="258"/>
    </location>
    <ligand>
        <name>Zn(2+)</name>
        <dbReference type="ChEBI" id="CHEBI:29105"/>
    </ligand>
</feature>
<dbReference type="InterPro" id="IPR001692">
    <property type="entry name" value="Histidinol_DH_CS"/>
</dbReference>
<evidence type="ECO:0000256" key="3">
    <source>
        <dbReference type="ARBA" id="ARBA00022833"/>
    </source>
</evidence>
<dbReference type="GO" id="GO:0046872">
    <property type="term" value="F:metal ion binding"/>
    <property type="evidence" value="ECO:0007669"/>
    <property type="project" value="UniProtKB-KW"/>
</dbReference>
<feature type="active site" description="Proton acceptor" evidence="6">
    <location>
        <position position="327"/>
    </location>
</feature>
<dbReference type="CDD" id="cd06572">
    <property type="entry name" value="Histidinol_dh"/>
    <property type="match status" value="1"/>
</dbReference>
<dbReference type="PROSITE" id="PS00611">
    <property type="entry name" value="HISOL_DEHYDROGENASE"/>
    <property type="match status" value="1"/>
</dbReference>
<dbReference type="PANTHER" id="PTHR21256:SF2">
    <property type="entry name" value="HISTIDINE BIOSYNTHESIS TRIFUNCTIONAL PROTEIN"/>
    <property type="match status" value="1"/>
</dbReference>
<feature type="binding site" evidence="7">
    <location>
        <position position="420"/>
    </location>
    <ligand>
        <name>substrate</name>
    </ligand>
</feature>
<dbReference type="GO" id="GO:0005829">
    <property type="term" value="C:cytosol"/>
    <property type="evidence" value="ECO:0007669"/>
    <property type="project" value="TreeGrafter"/>
</dbReference>
<accession>A0A844G381</accession>
<comment type="cofactor">
    <cofactor evidence="8">
        <name>Zn(2+)</name>
        <dbReference type="ChEBI" id="CHEBI:29105"/>
    </cofactor>
    <text evidence="8">Binds 1 zinc ion per subunit.</text>
</comment>
<protein>
    <submittedName>
        <fullName evidence="10">Histidinol dehydrogenase</fullName>
        <ecNumber evidence="10">1.1.1.23</ecNumber>
    </submittedName>
</protein>
<dbReference type="FunFam" id="3.40.50.1980:FF:000026">
    <property type="entry name" value="Histidinol dehydrogenase"/>
    <property type="match status" value="1"/>
</dbReference>
<feature type="active site" description="Proton acceptor" evidence="6">
    <location>
        <position position="328"/>
    </location>
</feature>
<dbReference type="EC" id="1.1.1.23" evidence="10"/>
<feature type="binding site" evidence="7">
    <location>
        <position position="261"/>
    </location>
    <ligand>
        <name>substrate</name>
    </ligand>
</feature>
<dbReference type="InterPro" id="IPR016161">
    <property type="entry name" value="Ald_DH/histidinol_DH"/>
</dbReference>
<comment type="similarity">
    <text evidence="1 5 9">Belongs to the histidinol dehydrogenase family.</text>
</comment>
<feature type="binding site" evidence="8">
    <location>
        <position position="420"/>
    </location>
    <ligand>
        <name>Zn(2+)</name>
        <dbReference type="ChEBI" id="CHEBI:29105"/>
    </ligand>
</feature>
<evidence type="ECO:0000256" key="9">
    <source>
        <dbReference type="RuleBase" id="RU004175"/>
    </source>
</evidence>
<feature type="binding site" evidence="7">
    <location>
        <position position="258"/>
    </location>
    <ligand>
        <name>substrate</name>
    </ligand>
</feature>
<comment type="caution">
    <text evidence="10">The sequence shown here is derived from an EMBL/GenBank/DDBJ whole genome shotgun (WGS) entry which is preliminary data.</text>
</comment>
<dbReference type="Proteomes" id="UP000435649">
    <property type="component" value="Unassembled WGS sequence"/>
</dbReference>
<organism evidence="10 11">
    <name type="scientific">Victivallis lenta</name>
    <dbReference type="NCBI Taxonomy" id="2606640"/>
    <lineage>
        <taxon>Bacteria</taxon>
        <taxon>Pseudomonadati</taxon>
        <taxon>Lentisphaerota</taxon>
        <taxon>Lentisphaeria</taxon>
        <taxon>Victivallales</taxon>
        <taxon>Victivallaceae</taxon>
        <taxon>Victivallis</taxon>
    </lineage>
</organism>
<evidence type="ECO:0000256" key="7">
    <source>
        <dbReference type="PIRSR" id="PIRSR000099-3"/>
    </source>
</evidence>
<feature type="binding site" evidence="8">
    <location>
        <position position="361"/>
    </location>
    <ligand>
        <name>Zn(2+)</name>
        <dbReference type="ChEBI" id="CHEBI:29105"/>
    </ligand>
</feature>
<dbReference type="Gene3D" id="1.20.5.1300">
    <property type="match status" value="1"/>
</dbReference>
<keyword evidence="3 8" id="KW-0862">Zinc</keyword>
<keyword evidence="2 8" id="KW-0479">Metal-binding</keyword>
<dbReference type="InterPro" id="IPR012131">
    <property type="entry name" value="Hstdl_DH"/>
</dbReference>
<evidence type="ECO:0000313" key="10">
    <source>
        <dbReference type="EMBL" id="MST98157.1"/>
    </source>
</evidence>
<dbReference type="GO" id="GO:0051287">
    <property type="term" value="F:NAD binding"/>
    <property type="evidence" value="ECO:0007669"/>
    <property type="project" value="InterPro"/>
</dbReference>
<dbReference type="Pfam" id="PF00815">
    <property type="entry name" value="Histidinol_dh"/>
    <property type="match status" value="1"/>
</dbReference>
<dbReference type="PANTHER" id="PTHR21256">
    <property type="entry name" value="HISTIDINOL DEHYDROGENASE HDH"/>
    <property type="match status" value="1"/>
</dbReference>
<dbReference type="InterPro" id="IPR022695">
    <property type="entry name" value="Histidinol_DH_monofunct"/>
</dbReference>
<name>A0A844G381_9BACT</name>
<keyword evidence="4 5" id="KW-0560">Oxidoreductase</keyword>
<feature type="binding site" evidence="7">
    <location>
        <position position="361"/>
    </location>
    <ligand>
        <name>substrate</name>
    </ligand>
</feature>
<dbReference type="Gene3D" id="3.40.50.1980">
    <property type="entry name" value="Nitrogenase molybdenum iron protein domain"/>
    <property type="match status" value="2"/>
</dbReference>
<dbReference type="RefSeq" id="WP_154419279.1">
    <property type="nucleotide sequence ID" value="NZ_VUNS01000016.1"/>
</dbReference>
<keyword evidence="11" id="KW-1185">Reference proteome</keyword>